<dbReference type="KEGG" id="gog:C1280_15830"/>
<accession>A0A2Z3H0D5</accession>
<keyword evidence="4" id="KW-1185">Reference proteome</keyword>
<proteinExistence type="predicted"/>
<dbReference type="EMBL" id="CP025958">
    <property type="protein sequence ID" value="AWM38311.1"/>
    <property type="molecule type" value="Genomic_DNA"/>
</dbReference>
<dbReference type="Pfam" id="PF13360">
    <property type="entry name" value="PQQ_2"/>
    <property type="match status" value="1"/>
</dbReference>
<evidence type="ECO:0000259" key="2">
    <source>
        <dbReference type="Pfam" id="PF13360"/>
    </source>
</evidence>
<gene>
    <name evidence="3" type="ORF">C1280_15830</name>
</gene>
<reference evidence="3 4" key="1">
    <citation type="submission" date="2018-01" db="EMBL/GenBank/DDBJ databases">
        <title>G. obscuriglobus.</title>
        <authorList>
            <person name="Franke J."/>
            <person name="Blomberg W."/>
            <person name="Selmecki A."/>
        </authorList>
    </citation>
    <scope>NUCLEOTIDE SEQUENCE [LARGE SCALE GENOMIC DNA]</scope>
    <source>
        <strain evidence="3 4">DSM 5831</strain>
    </source>
</reference>
<protein>
    <recommendedName>
        <fullName evidence="2">Pyrrolo-quinoline quinone repeat domain-containing protein</fullName>
    </recommendedName>
</protein>
<dbReference type="SUPFAM" id="SSF63829">
    <property type="entry name" value="Calcium-dependent phosphotriesterase"/>
    <property type="match status" value="1"/>
</dbReference>
<feature type="region of interest" description="Disordered" evidence="1">
    <location>
        <begin position="28"/>
        <end position="56"/>
    </location>
</feature>
<dbReference type="Gene3D" id="2.130.10.10">
    <property type="entry name" value="YVTN repeat-like/Quinoprotein amine dehydrogenase"/>
    <property type="match status" value="1"/>
</dbReference>
<dbReference type="OrthoDB" id="264813at2"/>
<evidence type="ECO:0000313" key="3">
    <source>
        <dbReference type="EMBL" id="AWM38311.1"/>
    </source>
</evidence>
<sequence length="610" mass="66460">MRRYGMPLAVVLLLAALPLVPIVGQEKRVPPDAPVLPGKRLPARPGAGPTASPGAQLSDDAALKAAGLTSTDADSLLAYLKARTLSDDDQNKIGEVIARFGTDEFEARVRATDEVEKFGSAAIGPLKAAVQNPDPEVAYRARIALKRVEKVPHSAVASAAVRALVKLKPRDAAAVMLGFLPMADTEEVADDIRAGLVALAVNDAGKPEPALLKALDDKLVVRRSAAYVALTEGGAGAERIRIKDAFPLVKAAVRKESDTDAKFRGLWALLLTTREREFVPDLIGLIPQLPRGRIWQLEEFLLLAAGDTRPDAKFGKSEESLTKARDAWAGWWKQKGAAFDLAAFEFNPRITGFTDVIEYDGSFGRYRVVTLGPDQKEKAHLGAIGVNQLSFPTDVKKLPNGNYLIAELNMNRVTERDSTSRIVKTTIITQPLGVELLSDGGVVYVCRNQILVRDKDGKQVWQFTRGQHDIMGGCRLPNGDIAFVTMWNGANNQANLFRLAGKDGKEVGKPLSLARVQQLHGMNASGDDRILVCEYNRVAEYDLKAGKEVWKYDVNNATCAQRLPNGHTLITYMSASQGQPGKVIEVDTSGDIVWDYSPKDNMRPSRAIRR</sequence>
<organism evidence="3 4">
    <name type="scientific">Gemmata obscuriglobus</name>
    <dbReference type="NCBI Taxonomy" id="114"/>
    <lineage>
        <taxon>Bacteria</taxon>
        <taxon>Pseudomonadati</taxon>
        <taxon>Planctomycetota</taxon>
        <taxon>Planctomycetia</taxon>
        <taxon>Gemmatales</taxon>
        <taxon>Gemmataceae</taxon>
        <taxon>Gemmata</taxon>
    </lineage>
</organism>
<dbReference type="RefSeq" id="WP_010040663.1">
    <property type="nucleotide sequence ID" value="NZ_CP025958.1"/>
</dbReference>
<evidence type="ECO:0000256" key="1">
    <source>
        <dbReference type="SAM" id="MobiDB-lite"/>
    </source>
</evidence>
<feature type="domain" description="Pyrrolo-quinoline quinone repeat" evidence="2">
    <location>
        <begin position="455"/>
        <end position="597"/>
    </location>
</feature>
<dbReference type="InterPro" id="IPR002372">
    <property type="entry name" value="PQQ_rpt_dom"/>
</dbReference>
<evidence type="ECO:0000313" key="4">
    <source>
        <dbReference type="Proteomes" id="UP000245802"/>
    </source>
</evidence>
<dbReference type="InterPro" id="IPR015943">
    <property type="entry name" value="WD40/YVTN_repeat-like_dom_sf"/>
</dbReference>
<dbReference type="Proteomes" id="UP000245802">
    <property type="component" value="Chromosome"/>
</dbReference>
<name>A0A2Z3H0D5_9BACT</name>
<dbReference type="InterPro" id="IPR016024">
    <property type="entry name" value="ARM-type_fold"/>
</dbReference>
<dbReference type="AlphaFoldDB" id="A0A2Z3H0D5"/>
<dbReference type="SUPFAM" id="SSF48371">
    <property type="entry name" value="ARM repeat"/>
    <property type="match status" value="1"/>
</dbReference>